<dbReference type="PANTHER" id="PTHR34315">
    <property type="match status" value="1"/>
</dbReference>
<dbReference type="InterPro" id="IPR000627">
    <property type="entry name" value="Intradiol_dOase_C"/>
</dbReference>
<accession>A0A8H7AF04</accession>
<keyword evidence="1" id="KW-0732">Signal</keyword>
<evidence type="ECO:0000256" key="1">
    <source>
        <dbReference type="SAM" id="SignalP"/>
    </source>
</evidence>
<protein>
    <recommendedName>
        <fullName evidence="2">Intradiol ring-cleavage dioxygenases domain-containing protein</fullName>
    </recommendedName>
</protein>
<dbReference type="Proteomes" id="UP000606974">
    <property type="component" value="Unassembled WGS sequence"/>
</dbReference>
<dbReference type="PANTHER" id="PTHR34315:SF1">
    <property type="entry name" value="INTRADIOL RING-CLEAVAGE DIOXYGENASES DOMAIN-CONTAINING PROTEIN-RELATED"/>
    <property type="match status" value="1"/>
</dbReference>
<dbReference type="SUPFAM" id="SSF49482">
    <property type="entry name" value="Aromatic compound dioxygenase"/>
    <property type="match status" value="1"/>
</dbReference>
<evidence type="ECO:0000259" key="2">
    <source>
        <dbReference type="Pfam" id="PF00775"/>
    </source>
</evidence>
<gene>
    <name evidence="3" type="ORF">GJ744_012456</name>
</gene>
<dbReference type="GO" id="GO:0008199">
    <property type="term" value="F:ferric iron binding"/>
    <property type="evidence" value="ECO:0007669"/>
    <property type="project" value="InterPro"/>
</dbReference>
<dbReference type="CDD" id="cd03457">
    <property type="entry name" value="intradiol_dioxygenase_like"/>
    <property type="match status" value="1"/>
</dbReference>
<keyword evidence="4" id="KW-1185">Reference proteome</keyword>
<comment type="caution">
    <text evidence="3">The sequence shown here is derived from an EMBL/GenBank/DDBJ whole genome shotgun (WGS) entry which is preliminary data.</text>
</comment>
<evidence type="ECO:0000313" key="3">
    <source>
        <dbReference type="EMBL" id="KAF7505921.1"/>
    </source>
</evidence>
<organism evidence="3 4">
    <name type="scientific">Endocarpon pusillum</name>
    <dbReference type="NCBI Taxonomy" id="364733"/>
    <lineage>
        <taxon>Eukaryota</taxon>
        <taxon>Fungi</taxon>
        <taxon>Dikarya</taxon>
        <taxon>Ascomycota</taxon>
        <taxon>Pezizomycotina</taxon>
        <taxon>Eurotiomycetes</taxon>
        <taxon>Chaetothyriomycetidae</taxon>
        <taxon>Verrucariales</taxon>
        <taxon>Verrucariaceae</taxon>
        <taxon>Endocarpon</taxon>
    </lineage>
</organism>
<feature type="chain" id="PRO_5034517910" description="Intradiol ring-cleavage dioxygenases domain-containing protein" evidence="1">
    <location>
        <begin position="22"/>
        <end position="368"/>
    </location>
</feature>
<dbReference type="GO" id="GO:0016702">
    <property type="term" value="F:oxidoreductase activity, acting on single donors with incorporation of molecular oxygen, incorporation of two atoms of oxygen"/>
    <property type="evidence" value="ECO:0007669"/>
    <property type="project" value="InterPro"/>
</dbReference>
<name>A0A8H7AF04_9EURO</name>
<dbReference type="Gene3D" id="2.60.130.10">
    <property type="entry name" value="Aromatic compound dioxygenase"/>
    <property type="match status" value="1"/>
</dbReference>
<feature type="signal peptide" evidence="1">
    <location>
        <begin position="1"/>
        <end position="21"/>
    </location>
</feature>
<dbReference type="InterPro" id="IPR015889">
    <property type="entry name" value="Intradiol_dOase_core"/>
</dbReference>
<dbReference type="AlphaFoldDB" id="A0A8H7AF04"/>
<dbReference type="Pfam" id="PF00775">
    <property type="entry name" value="Dioxygenase_C"/>
    <property type="match status" value="1"/>
</dbReference>
<evidence type="ECO:0000313" key="4">
    <source>
        <dbReference type="Proteomes" id="UP000606974"/>
    </source>
</evidence>
<sequence>MFLNVRIILVLFLAYLNISWAHPGHDHQVEAAERSEYLKHNTRSLSHCTARLRSRGHEAANLKRRQHLAHELRRTRGLDDHPFLKARDLNSVLSQSHRSNDTSIALDTPLQTIFSDNSSCILQPEVTEGPYYVSGELIRKNITNGEEGVPLALDMQIIDVTTCEPVDGVYVDIWHCNATGVYGGVIAAGNGASSDTNNVNNTAFRGLQKTDGLGVVQFDTIFPGHYAGRANHIHLLTLVEDATRLLNNNTVSGLTASHSGQMFFDQSLQAEVETIQPYTANTQDLTTNAQDAILATEANSSDPMMEYVYLGERVTDGILGWIRIGINASESHQVRAWGQYSPFDTDTQGVAPAVSSSGATRRGVLAIR</sequence>
<reference evidence="3" key="1">
    <citation type="submission" date="2020-02" db="EMBL/GenBank/DDBJ databases">
        <authorList>
            <person name="Palmer J.M."/>
        </authorList>
    </citation>
    <scope>NUCLEOTIDE SEQUENCE</scope>
    <source>
        <strain evidence="3">EPUS1.4</strain>
        <tissue evidence="3">Thallus</tissue>
    </source>
</reference>
<dbReference type="EMBL" id="JAACFV010000098">
    <property type="protein sequence ID" value="KAF7505921.1"/>
    <property type="molecule type" value="Genomic_DNA"/>
</dbReference>
<feature type="domain" description="Intradiol ring-cleavage dioxygenases" evidence="2">
    <location>
        <begin position="128"/>
        <end position="230"/>
    </location>
</feature>
<proteinExistence type="predicted"/>
<dbReference type="OrthoDB" id="121380at2759"/>